<sequence>MCMLTESGLSVSFWGEALMTANYIRNRCPTMGVNGDIPYEKWFGKPPSLKHLTSFGRFVGYSETNKAFRVWIPSMKKVLISRDIKIVDEKLIVLKEKHKAIDDFKYNENSNETLKTIENNNKCEIEIEISNKNSKAQCEELTTQHENQVVINEKRLREESNHESRDILLHEGRSQSIDIEHHSEQDKEEIDSNSFLEDAEEDVFEEQANFASVDYQKALKGNYKEEWKKSICDEVGQILKTNTFEIVNRPKQGNIIDSKLELTNKTDVNGNMTIRKASLVAS</sequence>
<dbReference type="PANTHER" id="PTHR42648">
    <property type="entry name" value="TRANSPOSASE, PUTATIVE-RELATED"/>
    <property type="match status" value="1"/>
</dbReference>
<feature type="region of interest" description="Disordered" evidence="1">
    <location>
        <begin position="172"/>
        <end position="191"/>
    </location>
</feature>
<dbReference type="PANTHER" id="PTHR42648:SF28">
    <property type="entry name" value="TRANSPOSON-ENCODED PROTEIN WITH RIBONUCLEASE H-LIKE AND RETROVIRUS ZINC FINGER-LIKE DOMAINS"/>
    <property type="match status" value="1"/>
</dbReference>
<protein>
    <recommendedName>
        <fullName evidence="2">Retroviral polymerase SH3-like domain-containing protein</fullName>
    </recommendedName>
</protein>
<dbReference type="Proteomes" id="UP001627154">
    <property type="component" value="Unassembled WGS sequence"/>
</dbReference>
<dbReference type="Pfam" id="PF25597">
    <property type="entry name" value="SH3_retrovirus"/>
    <property type="match status" value="1"/>
</dbReference>
<feature type="compositionally biased region" description="Basic and acidic residues" evidence="1">
    <location>
        <begin position="172"/>
        <end position="185"/>
    </location>
</feature>
<proteinExistence type="predicted"/>
<organism evidence="3 4">
    <name type="scientific">Trichogramma kaykai</name>
    <dbReference type="NCBI Taxonomy" id="54128"/>
    <lineage>
        <taxon>Eukaryota</taxon>
        <taxon>Metazoa</taxon>
        <taxon>Ecdysozoa</taxon>
        <taxon>Arthropoda</taxon>
        <taxon>Hexapoda</taxon>
        <taxon>Insecta</taxon>
        <taxon>Pterygota</taxon>
        <taxon>Neoptera</taxon>
        <taxon>Endopterygota</taxon>
        <taxon>Hymenoptera</taxon>
        <taxon>Apocrita</taxon>
        <taxon>Proctotrupomorpha</taxon>
        <taxon>Chalcidoidea</taxon>
        <taxon>Trichogrammatidae</taxon>
        <taxon>Trichogramma</taxon>
    </lineage>
</organism>
<evidence type="ECO:0000256" key="1">
    <source>
        <dbReference type="SAM" id="MobiDB-lite"/>
    </source>
</evidence>
<accession>A0ABD2WZK6</accession>
<dbReference type="InterPro" id="IPR039537">
    <property type="entry name" value="Retrotran_Ty1/copia-like"/>
</dbReference>
<feature type="domain" description="Retroviral polymerase SH3-like" evidence="2">
    <location>
        <begin position="56"/>
        <end position="90"/>
    </location>
</feature>
<gene>
    <name evidence="3" type="ORF">TKK_008356</name>
</gene>
<dbReference type="EMBL" id="JBJJXI010000060">
    <property type="protein sequence ID" value="KAL3398148.1"/>
    <property type="molecule type" value="Genomic_DNA"/>
</dbReference>
<evidence type="ECO:0000259" key="2">
    <source>
        <dbReference type="Pfam" id="PF25597"/>
    </source>
</evidence>
<name>A0ABD2WZK6_9HYME</name>
<evidence type="ECO:0000313" key="4">
    <source>
        <dbReference type="Proteomes" id="UP001627154"/>
    </source>
</evidence>
<evidence type="ECO:0000313" key="3">
    <source>
        <dbReference type="EMBL" id="KAL3398148.1"/>
    </source>
</evidence>
<dbReference type="AlphaFoldDB" id="A0ABD2WZK6"/>
<keyword evidence="4" id="KW-1185">Reference proteome</keyword>
<dbReference type="InterPro" id="IPR057670">
    <property type="entry name" value="SH3_retrovirus"/>
</dbReference>
<reference evidence="3 4" key="1">
    <citation type="journal article" date="2024" name="bioRxiv">
        <title>A reference genome for Trichogramma kaykai: A tiny desert-dwelling parasitoid wasp with competing sex-ratio distorters.</title>
        <authorList>
            <person name="Culotta J."/>
            <person name="Lindsey A.R."/>
        </authorList>
    </citation>
    <scope>NUCLEOTIDE SEQUENCE [LARGE SCALE GENOMIC DNA]</scope>
    <source>
        <strain evidence="3 4">KSX58</strain>
    </source>
</reference>
<comment type="caution">
    <text evidence="3">The sequence shown here is derived from an EMBL/GenBank/DDBJ whole genome shotgun (WGS) entry which is preliminary data.</text>
</comment>